<dbReference type="InterPro" id="IPR036691">
    <property type="entry name" value="Endo/exonu/phosph_ase_sf"/>
</dbReference>
<accession>A0A5C3KQ50</accession>
<dbReference type="AlphaFoldDB" id="A0A5C3KQ50"/>
<feature type="non-terminal residue" evidence="1">
    <location>
        <position position="1"/>
    </location>
</feature>
<organism evidence="1 2">
    <name type="scientific">Coprinopsis marcescibilis</name>
    <name type="common">Agaric fungus</name>
    <name type="synonym">Psathyrella marcescibilis</name>
    <dbReference type="NCBI Taxonomy" id="230819"/>
    <lineage>
        <taxon>Eukaryota</taxon>
        <taxon>Fungi</taxon>
        <taxon>Dikarya</taxon>
        <taxon>Basidiomycota</taxon>
        <taxon>Agaricomycotina</taxon>
        <taxon>Agaricomycetes</taxon>
        <taxon>Agaricomycetidae</taxon>
        <taxon>Agaricales</taxon>
        <taxon>Agaricineae</taxon>
        <taxon>Psathyrellaceae</taxon>
        <taxon>Coprinopsis</taxon>
    </lineage>
</organism>
<proteinExistence type="predicted"/>
<keyword evidence="2" id="KW-1185">Reference proteome</keyword>
<dbReference type="SUPFAM" id="SSF56219">
    <property type="entry name" value="DNase I-like"/>
    <property type="match status" value="1"/>
</dbReference>
<dbReference type="OrthoDB" id="2840473at2759"/>
<reference evidence="1 2" key="1">
    <citation type="journal article" date="2019" name="Nat. Ecol. Evol.">
        <title>Megaphylogeny resolves global patterns of mushroom evolution.</title>
        <authorList>
            <person name="Varga T."/>
            <person name="Krizsan K."/>
            <person name="Foldi C."/>
            <person name="Dima B."/>
            <person name="Sanchez-Garcia M."/>
            <person name="Sanchez-Ramirez S."/>
            <person name="Szollosi G.J."/>
            <person name="Szarkandi J.G."/>
            <person name="Papp V."/>
            <person name="Albert L."/>
            <person name="Andreopoulos W."/>
            <person name="Angelini C."/>
            <person name="Antonin V."/>
            <person name="Barry K.W."/>
            <person name="Bougher N.L."/>
            <person name="Buchanan P."/>
            <person name="Buyck B."/>
            <person name="Bense V."/>
            <person name="Catcheside P."/>
            <person name="Chovatia M."/>
            <person name="Cooper J."/>
            <person name="Damon W."/>
            <person name="Desjardin D."/>
            <person name="Finy P."/>
            <person name="Geml J."/>
            <person name="Haridas S."/>
            <person name="Hughes K."/>
            <person name="Justo A."/>
            <person name="Karasinski D."/>
            <person name="Kautmanova I."/>
            <person name="Kiss B."/>
            <person name="Kocsube S."/>
            <person name="Kotiranta H."/>
            <person name="LaButti K.M."/>
            <person name="Lechner B.E."/>
            <person name="Liimatainen K."/>
            <person name="Lipzen A."/>
            <person name="Lukacs Z."/>
            <person name="Mihaltcheva S."/>
            <person name="Morgado L.N."/>
            <person name="Niskanen T."/>
            <person name="Noordeloos M.E."/>
            <person name="Ohm R.A."/>
            <person name="Ortiz-Santana B."/>
            <person name="Ovrebo C."/>
            <person name="Racz N."/>
            <person name="Riley R."/>
            <person name="Savchenko A."/>
            <person name="Shiryaev A."/>
            <person name="Soop K."/>
            <person name="Spirin V."/>
            <person name="Szebenyi C."/>
            <person name="Tomsovsky M."/>
            <person name="Tulloss R.E."/>
            <person name="Uehling J."/>
            <person name="Grigoriev I.V."/>
            <person name="Vagvolgyi C."/>
            <person name="Papp T."/>
            <person name="Martin F.M."/>
            <person name="Miettinen O."/>
            <person name="Hibbett D.S."/>
            <person name="Nagy L.G."/>
        </authorList>
    </citation>
    <scope>NUCLEOTIDE SEQUENCE [LARGE SCALE GENOMIC DNA]</scope>
    <source>
        <strain evidence="1 2">CBS 121175</strain>
    </source>
</reference>
<evidence type="ECO:0008006" key="3">
    <source>
        <dbReference type="Google" id="ProtNLM"/>
    </source>
</evidence>
<name>A0A5C3KQ50_COPMA</name>
<evidence type="ECO:0000313" key="1">
    <source>
        <dbReference type="EMBL" id="TFK22649.1"/>
    </source>
</evidence>
<feature type="non-terminal residue" evidence="1">
    <location>
        <position position="81"/>
    </location>
</feature>
<dbReference type="STRING" id="230819.A0A5C3KQ50"/>
<dbReference type="Gene3D" id="3.60.10.10">
    <property type="entry name" value="Endonuclease/exonuclease/phosphatase"/>
    <property type="match status" value="1"/>
</dbReference>
<protein>
    <recommendedName>
        <fullName evidence="3">Endonuclease/exonuclease/phosphatase domain-containing protein</fullName>
    </recommendedName>
</protein>
<sequence length="81" mass="9786">YDILCIQEPHWDFLQMTRATRAWTVVRPSRTLEEGKWYRAVTMVHQRLATEKWERVEVDSRDVVVVKLRGEGLDVYIYNIY</sequence>
<gene>
    <name evidence="1" type="ORF">FA15DRAFT_555305</name>
</gene>
<dbReference type="EMBL" id="ML210236">
    <property type="protein sequence ID" value="TFK22649.1"/>
    <property type="molecule type" value="Genomic_DNA"/>
</dbReference>
<dbReference type="Proteomes" id="UP000307440">
    <property type="component" value="Unassembled WGS sequence"/>
</dbReference>
<evidence type="ECO:0000313" key="2">
    <source>
        <dbReference type="Proteomes" id="UP000307440"/>
    </source>
</evidence>